<dbReference type="OrthoDB" id="700978at2"/>
<evidence type="ECO:0000313" key="1">
    <source>
        <dbReference type="EMBL" id="TCT26075.1"/>
    </source>
</evidence>
<dbReference type="Proteomes" id="UP000295414">
    <property type="component" value="Unassembled WGS sequence"/>
</dbReference>
<keyword evidence="2" id="KW-1185">Reference proteome</keyword>
<dbReference type="AlphaFoldDB" id="A0A4R3NA03"/>
<organism evidence="1 2">
    <name type="scientific">Thermomonas haemolytica</name>
    <dbReference type="NCBI Taxonomy" id="141949"/>
    <lineage>
        <taxon>Bacteria</taxon>
        <taxon>Pseudomonadati</taxon>
        <taxon>Pseudomonadota</taxon>
        <taxon>Gammaproteobacteria</taxon>
        <taxon>Lysobacterales</taxon>
        <taxon>Lysobacteraceae</taxon>
        <taxon>Thermomonas</taxon>
    </lineage>
</organism>
<comment type="caution">
    <text evidence="1">The sequence shown here is derived from an EMBL/GenBank/DDBJ whole genome shotgun (WGS) entry which is preliminary data.</text>
</comment>
<proteinExistence type="predicted"/>
<gene>
    <name evidence="1" type="ORF">EDC34_101402</name>
</gene>
<reference evidence="1 2" key="1">
    <citation type="submission" date="2019-03" db="EMBL/GenBank/DDBJ databases">
        <title>Genomic Encyclopedia of Type Strains, Phase IV (KMG-IV): sequencing the most valuable type-strain genomes for metagenomic binning, comparative biology and taxonomic classification.</title>
        <authorList>
            <person name="Goeker M."/>
        </authorList>
    </citation>
    <scope>NUCLEOTIDE SEQUENCE [LARGE SCALE GENOMIC DNA]</scope>
    <source>
        <strain evidence="1 2">DSM 13605</strain>
    </source>
</reference>
<name>A0A4R3NA03_9GAMM</name>
<protein>
    <submittedName>
        <fullName evidence="1">Uncharacterized protein</fullName>
    </submittedName>
</protein>
<dbReference type="EMBL" id="SMAP01000001">
    <property type="protein sequence ID" value="TCT26075.1"/>
    <property type="molecule type" value="Genomic_DNA"/>
</dbReference>
<accession>A0A4R3NA03</accession>
<dbReference type="RefSeq" id="WP_114959181.1">
    <property type="nucleotide sequence ID" value="NZ_MSZW01000034.1"/>
</dbReference>
<sequence length="292" mass="32401">MPEVADSLATAAQYRHPAGSLSGRLIGALVDCPRWTALRRWAALRMPMPILASDVTDVVYMNWWLDVDQLPAPPAGYRYWVRTGHTPFTILTYRHGGFGPAAWGPLRRLLPSPLQSNWRWYLQREDEPPDAMPTVLFARNVMDSLPHVIGARLLSDAMQPHLAADFVHRIDADRIVTSIDPGQGSAPRMRAVLRDCDPAQVDATWWMGRFGSREQAWEFLACQKAALAIAPDGCIALTRIDLPVNIAHLRPLSVAVEGIECPLLGAMGGSAEQALCFLLPRVPFRVVSERLL</sequence>
<evidence type="ECO:0000313" key="2">
    <source>
        <dbReference type="Proteomes" id="UP000295414"/>
    </source>
</evidence>